<dbReference type="RefSeq" id="WP_345766231.1">
    <property type="nucleotide sequence ID" value="NZ_CP154834.1"/>
</dbReference>
<evidence type="ECO:0000313" key="1">
    <source>
        <dbReference type="EMBL" id="XAO73899.1"/>
    </source>
</evidence>
<evidence type="ECO:0000313" key="2">
    <source>
        <dbReference type="Proteomes" id="UP001463665"/>
    </source>
</evidence>
<name>A0AAU6WN45_9FLAO</name>
<evidence type="ECO:0008006" key="3">
    <source>
        <dbReference type="Google" id="ProtNLM"/>
    </source>
</evidence>
<dbReference type="EMBL" id="CP154834">
    <property type="protein sequence ID" value="XAO73899.1"/>
    <property type="molecule type" value="Genomic_DNA"/>
</dbReference>
<reference evidence="1 2" key="1">
    <citation type="submission" date="2024-04" db="EMBL/GenBank/DDBJ databases">
        <title>Genome sequencing and assembly of rice foliar adapted Chryseobacterium endophyticum OsEnb-ALM-A6.</title>
        <authorList>
            <person name="Kumar S."/>
            <person name="Javed M."/>
            <person name="Chouhan V."/>
            <person name="Charishma K."/>
            <person name="Patel A."/>
            <person name="Kumar M."/>
            <person name="Sahu K.P."/>
            <person name="Kumar A."/>
        </authorList>
    </citation>
    <scope>NUCLEOTIDE SEQUENCE [LARGE SCALE GENOMIC DNA]</scope>
    <source>
        <strain evidence="1 2">OsEnb-ALM-A6</strain>
    </source>
</reference>
<accession>A0AAU6WN45</accession>
<dbReference type="AlphaFoldDB" id="A0AAU6WN45"/>
<dbReference type="Proteomes" id="UP001463665">
    <property type="component" value="Chromosome"/>
</dbReference>
<gene>
    <name evidence="1" type="ORF">AAFP95_19780</name>
</gene>
<keyword evidence="2" id="KW-1185">Reference proteome</keyword>
<sequence>MEIKISLDEYADVPFIKKLLSQIKGITNIEISENDKTYSWEEIENSEYFAKVMEQSENNYKNGKTQELNDDLLNDIFNGK</sequence>
<organism evidence="1 2">
    <name type="scientific">Chryseobacterium endophyticum</name>
    <dbReference type="NCBI Taxonomy" id="1854762"/>
    <lineage>
        <taxon>Bacteria</taxon>
        <taxon>Pseudomonadati</taxon>
        <taxon>Bacteroidota</taxon>
        <taxon>Flavobacteriia</taxon>
        <taxon>Flavobacteriales</taxon>
        <taxon>Weeksellaceae</taxon>
        <taxon>Chryseobacterium group</taxon>
        <taxon>Chryseobacterium</taxon>
    </lineage>
</organism>
<proteinExistence type="predicted"/>
<protein>
    <recommendedName>
        <fullName evidence="3">Acyl carrier protein</fullName>
    </recommendedName>
</protein>